<evidence type="ECO:0000256" key="1">
    <source>
        <dbReference type="SAM" id="MobiDB-lite"/>
    </source>
</evidence>
<feature type="region of interest" description="Disordered" evidence="1">
    <location>
        <begin position="1"/>
        <end position="41"/>
    </location>
</feature>
<evidence type="ECO:0000313" key="3">
    <source>
        <dbReference type="Proteomes" id="UP000266723"/>
    </source>
</evidence>
<name>A0ABQ7DDF4_BRACR</name>
<evidence type="ECO:0000313" key="2">
    <source>
        <dbReference type="EMBL" id="KAF3575622.1"/>
    </source>
</evidence>
<protein>
    <submittedName>
        <fullName evidence="2">Uncharacterized protein</fullName>
    </submittedName>
</protein>
<gene>
    <name evidence="2" type="ORF">DY000_02032555</name>
</gene>
<reference evidence="2 3" key="1">
    <citation type="journal article" date="2020" name="BMC Genomics">
        <title>Intraspecific diversification of the crop wild relative Brassica cretica Lam. using demographic model selection.</title>
        <authorList>
            <person name="Kioukis A."/>
            <person name="Michalopoulou V.A."/>
            <person name="Briers L."/>
            <person name="Pirintsos S."/>
            <person name="Studholme D.J."/>
            <person name="Pavlidis P."/>
            <person name="Sarris P.F."/>
        </authorList>
    </citation>
    <scope>NUCLEOTIDE SEQUENCE [LARGE SCALE GENOMIC DNA]</scope>
    <source>
        <strain evidence="3">cv. PFS-1207/04</strain>
    </source>
</reference>
<dbReference type="EMBL" id="QGKV02000649">
    <property type="protein sequence ID" value="KAF3575622.1"/>
    <property type="molecule type" value="Genomic_DNA"/>
</dbReference>
<keyword evidence="3" id="KW-1185">Reference proteome</keyword>
<sequence length="70" mass="7549">MWTEWSGQNRGEYAERAGSGNRGGMQVDGSSKPYVESQRTVLQTGADTWGTSWLGSAGEPMLHKTSSAVK</sequence>
<comment type="caution">
    <text evidence="2">The sequence shown here is derived from an EMBL/GenBank/DDBJ whole genome shotgun (WGS) entry which is preliminary data.</text>
</comment>
<accession>A0ABQ7DDF4</accession>
<proteinExistence type="predicted"/>
<dbReference type="Proteomes" id="UP000266723">
    <property type="component" value="Unassembled WGS sequence"/>
</dbReference>
<organism evidence="2 3">
    <name type="scientific">Brassica cretica</name>
    <name type="common">Mustard</name>
    <dbReference type="NCBI Taxonomy" id="69181"/>
    <lineage>
        <taxon>Eukaryota</taxon>
        <taxon>Viridiplantae</taxon>
        <taxon>Streptophyta</taxon>
        <taxon>Embryophyta</taxon>
        <taxon>Tracheophyta</taxon>
        <taxon>Spermatophyta</taxon>
        <taxon>Magnoliopsida</taxon>
        <taxon>eudicotyledons</taxon>
        <taxon>Gunneridae</taxon>
        <taxon>Pentapetalae</taxon>
        <taxon>rosids</taxon>
        <taxon>malvids</taxon>
        <taxon>Brassicales</taxon>
        <taxon>Brassicaceae</taxon>
        <taxon>Brassiceae</taxon>
        <taxon>Brassica</taxon>
    </lineage>
</organism>